<organism evidence="2 3">
    <name type="scientific">Saccharomycopsis crataegensis</name>
    <dbReference type="NCBI Taxonomy" id="43959"/>
    <lineage>
        <taxon>Eukaryota</taxon>
        <taxon>Fungi</taxon>
        <taxon>Dikarya</taxon>
        <taxon>Ascomycota</taxon>
        <taxon>Saccharomycotina</taxon>
        <taxon>Saccharomycetes</taxon>
        <taxon>Saccharomycopsidaceae</taxon>
        <taxon>Saccharomycopsis</taxon>
    </lineage>
</organism>
<keyword evidence="3" id="KW-1185">Reference proteome</keyword>
<reference evidence="2 3" key="1">
    <citation type="journal article" date="2023" name="Elife">
        <title>Identification of key yeast species and microbe-microbe interactions impacting larval growth of Drosophila in the wild.</title>
        <authorList>
            <person name="Mure A."/>
            <person name="Sugiura Y."/>
            <person name="Maeda R."/>
            <person name="Honda K."/>
            <person name="Sakurai N."/>
            <person name="Takahashi Y."/>
            <person name="Watada M."/>
            <person name="Katoh T."/>
            <person name="Gotoh A."/>
            <person name="Gotoh Y."/>
            <person name="Taniguchi I."/>
            <person name="Nakamura K."/>
            <person name="Hayashi T."/>
            <person name="Katayama T."/>
            <person name="Uemura T."/>
            <person name="Hattori Y."/>
        </authorList>
    </citation>
    <scope>NUCLEOTIDE SEQUENCE [LARGE SCALE GENOMIC DNA]</scope>
    <source>
        <strain evidence="2 3">SC-9</strain>
    </source>
</reference>
<dbReference type="RefSeq" id="XP_064854060.1">
    <property type="nucleotide sequence ID" value="XM_064997988.1"/>
</dbReference>
<feature type="compositionally biased region" description="Polar residues" evidence="1">
    <location>
        <begin position="328"/>
        <end position="340"/>
    </location>
</feature>
<dbReference type="EMBL" id="BTFZ01000011">
    <property type="protein sequence ID" value="GMM37064.1"/>
    <property type="molecule type" value="Genomic_DNA"/>
</dbReference>
<dbReference type="Proteomes" id="UP001360560">
    <property type="component" value="Unassembled WGS sequence"/>
</dbReference>
<evidence type="ECO:0000256" key="1">
    <source>
        <dbReference type="SAM" id="MobiDB-lite"/>
    </source>
</evidence>
<feature type="compositionally biased region" description="Polar residues" evidence="1">
    <location>
        <begin position="241"/>
        <end position="251"/>
    </location>
</feature>
<sequence>MKSNYSPTIFASLQQPQNQLFKDFPQKPECMEENKDRFGTMLGHLRQYTEIDDEEKKILNTKIDGLKDQLTHYKHQKTDAMGSGPLTIAEKKRMVILQNESKTLKYQIKTLEKEKEPLIKESESFKKEIRNLKKDKFDKISEVTNLKVEISQLENLIKSKYEAKLSNYKKLHQNLKIENESLANRFKVSEKKIQELENINEQLTDSRGEIIQENNFLKKSLIDNLEKLKELALENDRLKNTSRSHNLSSSPKMKAATSPKLKTAPSPKLKSGISPRPERIPESRVHHARLATEKPVISHQPIRLYQRSNHNNGVSFTDTMRRDLPQNPAVQDSESPTSIEPENEPCKPTKLLTVRIVGRRSMLKQCGFQFQVTEEDLEDTSFLFEKCCTKYCQKYGLNINGMEFTNYKGDKLSCSVGYPLENGDIIYVNYK</sequence>
<feature type="region of interest" description="Disordered" evidence="1">
    <location>
        <begin position="239"/>
        <end position="279"/>
    </location>
</feature>
<evidence type="ECO:0000313" key="3">
    <source>
        <dbReference type="Proteomes" id="UP001360560"/>
    </source>
</evidence>
<accession>A0AAV5QRJ6</accession>
<protein>
    <submittedName>
        <fullName evidence="2">Uncharacterized protein</fullName>
    </submittedName>
</protein>
<dbReference type="AlphaFoldDB" id="A0AAV5QRJ6"/>
<dbReference type="GeneID" id="90075039"/>
<evidence type="ECO:0000313" key="2">
    <source>
        <dbReference type="EMBL" id="GMM37064.1"/>
    </source>
</evidence>
<comment type="caution">
    <text evidence="2">The sequence shown here is derived from an EMBL/GenBank/DDBJ whole genome shotgun (WGS) entry which is preliminary data.</text>
</comment>
<name>A0AAV5QRJ6_9ASCO</name>
<feature type="region of interest" description="Disordered" evidence="1">
    <location>
        <begin position="325"/>
        <end position="345"/>
    </location>
</feature>
<gene>
    <name evidence="2" type="ORF">DASC09_043890</name>
</gene>
<proteinExistence type="predicted"/>